<evidence type="ECO:0000313" key="2">
    <source>
        <dbReference type="EMBL" id="KAF2460426.1"/>
    </source>
</evidence>
<dbReference type="EMBL" id="MU001673">
    <property type="protein sequence ID" value="KAF2460426.1"/>
    <property type="molecule type" value="Genomic_DNA"/>
</dbReference>
<dbReference type="Proteomes" id="UP000799766">
    <property type="component" value="Unassembled WGS sequence"/>
</dbReference>
<dbReference type="AlphaFoldDB" id="A0A6A6P978"/>
<name>A0A6A6P978_9PEZI</name>
<proteinExistence type="predicted"/>
<sequence>MTASMVTAGTAGGEDEWIAEPFFVHEESSQSSLYVPTLPYGDNPPRATVASGNANDGEAGDQQQGENPFYCASCDGHIESSVPGGLLVGLDTSDLSRVTKVPQLDLPHSWSILLPTTTDNAAPSVHVEQSQSSLMQDGPSSGIDEGFTPFTVYTPRVESTQLMLPTPRPDSAHNTADMGDIPGQAASIVGSPNGPQVGADQAASVGGTVASIAAHIGAQNSNGPYVTVGDSLVPIGVVMGARGFGGSQGTASAYVIGDRTVPAGVPVTIQGTPLIVQTAAGRTELAVGTNTVTFAGSLYGQRPSITIHGVPYPAGPNGEYVIEGQTLIPGATVTIGSGESATTVALQSSGDITSVIVNGWTSVLPPSGPISAMAGVPPLLTVGSHTFSANQRTEYVVAPGTTLTPGGVVLVDGTRVSLTPGATALVVGTATVPLLPSATASPSAGLINIEDPLASASRPGSTPALPTASPTTDSAAAAGAAAATNINMLPIPWVVLLSLFGLPTMVLRLL</sequence>
<protein>
    <submittedName>
        <fullName evidence="2">Uncharacterized protein</fullName>
    </submittedName>
</protein>
<accession>A0A6A6P978</accession>
<reference evidence="2" key="1">
    <citation type="journal article" date="2020" name="Stud. Mycol.">
        <title>101 Dothideomycetes genomes: a test case for predicting lifestyles and emergence of pathogens.</title>
        <authorList>
            <person name="Haridas S."/>
            <person name="Albert R."/>
            <person name="Binder M."/>
            <person name="Bloem J."/>
            <person name="Labutti K."/>
            <person name="Salamov A."/>
            <person name="Andreopoulos B."/>
            <person name="Baker S."/>
            <person name="Barry K."/>
            <person name="Bills G."/>
            <person name="Bluhm B."/>
            <person name="Cannon C."/>
            <person name="Castanera R."/>
            <person name="Culley D."/>
            <person name="Daum C."/>
            <person name="Ezra D."/>
            <person name="Gonzalez J."/>
            <person name="Henrissat B."/>
            <person name="Kuo A."/>
            <person name="Liang C."/>
            <person name="Lipzen A."/>
            <person name="Lutzoni F."/>
            <person name="Magnuson J."/>
            <person name="Mondo S."/>
            <person name="Nolan M."/>
            <person name="Ohm R."/>
            <person name="Pangilinan J."/>
            <person name="Park H.-J."/>
            <person name="Ramirez L."/>
            <person name="Alfaro M."/>
            <person name="Sun H."/>
            <person name="Tritt A."/>
            <person name="Yoshinaga Y."/>
            <person name="Zwiers L.-H."/>
            <person name="Turgeon B."/>
            <person name="Goodwin S."/>
            <person name="Spatafora J."/>
            <person name="Crous P."/>
            <person name="Grigoriev I."/>
        </authorList>
    </citation>
    <scope>NUCLEOTIDE SEQUENCE</scope>
    <source>
        <strain evidence="2">ATCC 16933</strain>
    </source>
</reference>
<evidence type="ECO:0000313" key="3">
    <source>
        <dbReference type="Proteomes" id="UP000799766"/>
    </source>
</evidence>
<gene>
    <name evidence="2" type="ORF">BDY21DRAFT_164678</name>
</gene>
<feature type="region of interest" description="Disordered" evidence="1">
    <location>
        <begin position="44"/>
        <end position="65"/>
    </location>
</feature>
<dbReference type="OrthoDB" id="3642826at2759"/>
<organism evidence="2 3">
    <name type="scientific">Lineolata rhizophorae</name>
    <dbReference type="NCBI Taxonomy" id="578093"/>
    <lineage>
        <taxon>Eukaryota</taxon>
        <taxon>Fungi</taxon>
        <taxon>Dikarya</taxon>
        <taxon>Ascomycota</taxon>
        <taxon>Pezizomycotina</taxon>
        <taxon>Dothideomycetes</taxon>
        <taxon>Dothideomycetes incertae sedis</taxon>
        <taxon>Lineolatales</taxon>
        <taxon>Lineolataceae</taxon>
        <taxon>Lineolata</taxon>
    </lineage>
</organism>
<evidence type="ECO:0000256" key="1">
    <source>
        <dbReference type="SAM" id="MobiDB-lite"/>
    </source>
</evidence>
<keyword evidence="3" id="KW-1185">Reference proteome</keyword>